<evidence type="ECO:0000313" key="2">
    <source>
        <dbReference type="EMBL" id="CAB4042525.1"/>
    </source>
</evidence>
<proteinExistence type="predicted"/>
<dbReference type="OrthoDB" id="120976at2759"/>
<dbReference type="InterPro" id="IPR052201">
    <property type="entry name" value="LRR-containing_regulator"/>
</dbReference>
<dbReference type="SMART" id="SM00368">
    <property type="entry name" value="LRR_RI"/>
    <property type="match status" value="4"/>
</dbReference>
<protein>
    <submittedName>
        <fullName evidence="2">Leucine-rich repeat-containing 73, partial</fullName>
    </submittedName>
</protein>
<dbReference type="SUPFAM" id="SSF52047">
    <property type="entry name" value="RNI-like"/>
    <property type="match status" value="1"/>
</dbReference>
<gene>
    <name evidence="2" type="ORF">PACLA_8A029735</name>
</gene>
<dbReference type="InterPro" id="IPR032675">
    <property type="entry name" value="LRR_dom_sf"/>
</dbReference>
<accession>A0A6S7KAZ9</accession>
<name>A0A6S7KAZ9_PARCT</name>
<dbReference type="Pfam" id="PF13516">
    <property type="entry name" value="LRR_6"/>
    <property type="match status" value="2"/>
</dbReference>
<feature type="non-terminal residue" evidence="2">
    <location>
        <position position="1"/>
    </location>
</feature>
<dbReference type="InterPro" id="IPR001611">
    <property type="entry name" value="Leu-rich_rpt"/>
</dbReference>
<evidence type="ECO:0000256" key="1">
    <source>
        <dbReference type="ARBA" id="ARBA00022737"/>
    </source>
</evidence>
<dbReference type="PANTHER" id="PTHR24111">
    <property type="entry name" value="LEUCINE-RICH REPEAT-CONTAINING PROTEIN 34"/>
    <property type="match status" value="1"/>
</dbReference>
<organism evidence="2 3">
    <name type="scientific">Paramuricea clavata</name>
    <name type="common">Red gorgonian</name>
    <name type="synonym">Violescent sea-whip</name>
    <dbReference type="NCBI Taxonomy" id="317549"/>
    <lineage>
        <taxon>Eukaryota</taxon>
        <taxon>Metazoa</taxon>
        <taxon>Cnidaria</taxon>
        <taxon>Anthozoa</taxon>
        <taxon>Octocorallia</taxon>
        <taxon>Malacalcyonacea</taxon>
        <taxon>Plexauridae</taxon>
        <taxon>Paramuricea</taxon>
    </lineage>
</organism>
<dbReference type="AlphaFoldDB" id="A0A6S7KAZ9"/>
<keyword evidence="1" id="KW-0677">Repeat</keyword>
<dbReference type="Gene3D" id="3.80.10.10">
    <property type="entry name" value="Ribonuclease Inhibitor"/>
    <property type="match status" value="2"/>
</dbReference>
<comment type="caution">
    <text evidence="2">The sequence shown here is derived from an EMBL/GenBank/DDBJ whole genome shotgun (WGS) entry which is preliminary data.</text>
</comment>
<reference evidence="2" key="1">
    <citation type="submission" date="2020-04" db="EMBL/GenBank/DDBJ databases">
        <authorList>
            <person name="Alioto T."/>
            <person name="Alioto T."/>
            <person name="Gomez Garrido J."/>
        </authorList>
    </citation>
    <scope>NUCLEOTIDE SEQUENCE</scope>
    <source>
        <strain evidence="2">A484AB</strain>
    </source>
</reference>
<dbReference type="EMBL" id="CACRXK020030304">
    <property type="protein sequence ID" value="CAB4042525.1"/>
    <property type="molecule type" value="Genomic_DNA"/>
</dbReference>
<keyword evidence="3" id="KW-1185">Reference proteome</keyword>
<dbReference type="Proteomes" id="UP001152795">
    <property type="component" value="Unassembled WGS sequence"/>
</dbReference>
<dbReference type="PANTHER" id="PTHR24111:SF3">
    <property type="entry name" value="LEUCINE-RICH REPEAT-CONTAINING PROTEIN 73"/>
    <property type="match status" value="1"/>
</dbReference>
<evidence type="ECO:0000313" key="3">
    <source>
        <dbReference type="Proteomes" id="UP001152795"/>
    </source>
</evidence>
<sequence length="178" mass="19251">LHGNRLSDDGLKYLVNALQAHPKISSLDVGDCDLTDDGLQQICILLPPEEGKTCLHTLTLTGNNNITQMGWSYLAIAIAASSRLRNLYLDYNKIGNYGTGVLAVAMAASATLEKVDFEGCGITESGAELLFDVVANYPTSLKDINLADNDVSEELQEQIKQCLIDDDIEDEDDDSQAA</sequence>